<evidence type="ECO:0000313" key="3">
    <source>
        <dbReference type="Proteomes" id="UP000199400"/>
    </source>
</evidence>
<dbReference type="Proteomes" id="UP000199400">
    <property type="component" value="Unassembled WGS sequence"/>
</dbReference>
<reference evidence="3" key="1">
    <citation type="submission" date="2016-10" db="EMBL/GenBank/DDBJ databases">
        <authorList>
            <person name="Varghese N."/>
            <person name="Submissions S."/>
        </authorList>
    </citation>
    <scope>NUCLEOTIDE SEQUENCE [LARGE SCALE GENOMIC DNA]</scope>
    <source>
        <strain evidence="3">ATCC 25963</strain>
    </source>
</reference>
<keyword evidence="1" id="KW-0472">Membrane</keyword>
<protein>
    <submittedName>
        <fullName evidence="2">Uncharacterized protein</fullName>
    </submittedName>
</protein>
<evidence type="ECO:0000313" key="2">
    <source>
        <dbReference type="EMBL" id="SFE70677.1"/>
    </source>
</evidence>
<dbReference type="EMBL" id="FOMX01000018">
    <property type="protein sequence ID" value="SFE70677.1"/>
    <property type="molecule type" value="Genomic_DNA"/>
</dbReference>
<evidence type="ECO:0000256" key="1">
    <source>
        <dbReference type="SAM" id="Phobius"/>
    </source>
</evidence>
<dbReference type="AlphaFoldDB" id="A0A1I2CQP6"/>
<organism evidence="2 3">
    <name type="scientific">Nannocystis exedens</name>
    <dbReference type="NCBI Taxonomy" id="54"/>
    <lineage>
        <taxon>Bacteria</taxon>
        <taxon>Pseudomonadati</taxon>
        <taxon>Myxococcota</taxon>
        <taxon>Polyangia</taxon>
        <taxon>Nannocystales</taxon>
        <taxon>Nannocystaceae</taxon>
        <taxon>Nannocystis</taxon>
    </lineage>
</organism>
<gene>
    <name evidence="2" type="ORF">SAMN02745121_05204</name>
</gene>
<proteinExistence type="predicted"/>
<dbReference type="STRING" id="54.SAMN02745121_05204"/>
<accession>A0A1I2CQP6</accession>
<feature type="transmembrane region" description="Helical" evidence="1">
    <location>
        <begin position="51"/>
        <end position="71"/>
    </location>
</feature>
<keyword evidence="1" id="KW-1133">Transmembrane helix</keyword>
<name>A0A1I2CQP6_9BACT</name>
<sequence>MIFARACSPEIRCYIPRMLAFAAFAQWLACPDCAPARAARSAIAADPDRWLYAIGVAAPFVVASVVIALVYRLGRSEPSREVTRWS</sequence>
<keyword evidence="3" id="KW-1185">Reference proteome</keyword>
<keyword evidence="1" id="KW-0812">Transmembrane</keyword>